<feature type="region of interest" description="Disordered" evidence="1">
    <location>
        <begin position="1"/>
        <end position="25"/>
    </location>
</feature>
<evidence type="ECO:0000313" key="2">
    <source>
        <dbReference type="EMBL" id="ASU79151.1"/>
    </source>
</evidence>
<sequence length="71" mass="7670">MFLPGSAHVSSSPSSAGEQSSSEVIQQTVRELQEWHRRAAPDFTLLVRTYQGLLSVYSQAAGSCSGAEEQQ</sequence>
<dbReference type="Proteomes" id="UP000215043">
    <property type="component" value="Chromosome"/>
</dbReference>
<dbReference type="EMBL" id="CP022752">
    <property type="protein sequence ID" value="ASU79151.1"/>
    <property type="molecule type" value="Genomic_DNA"/>
</dbReference>
<dbReference type="Proteomes" id="UP000029737">
    <property type="component" value="Unassembled WGS sequence"/>
</dbReference>
<accession>A0A099D402</accession>
<dbReference type="AlphaFoldDB" id="A0A099D402"/>
<dbReference type="HOGENOM" id="CLU_2730834_0_0_11"/>
<dbReference type="KEGG" id="aey:CDG81_13610"/>
<reference evidence="2 5" key="2">
    <citation type="submission" date="2017-08" db="EMBL/GenBank/DDBJ databases">
        <title>The complete genome sequence of moderately halophilic actinomycete Actinopolyspora erythraea YIM 90600, the producer of novel erythromycin, novel actinopolysporins A-C and tubercidin.</title>
        <authorList>
            <person name="Yin M."/>
            <person name="Tang S."/>
        </authorList>
    </citation>
    <scope>NUCLEOTIDE SEQUENCE [LARGE SCALE GENOMIC DNA]</scope>
    <source>
        <strain evidence="2 5">YIM 90600</strain>
    </source>
</reference>
<reference evidence="3 4" key="1">
    <citation type="journal article" date="2014" name="PLoS ONE">
        <title>Identification and Characterization of a New Erythromycin Biosynthetic Gene Cluster in Actinopolyspora erythraea YIM90600, a Novel Erythronolide-Producing Halophilic Actinomycete Isolated from Salt Field.</title>
        <authorList>
            <person name="Chen D."/>
            <person name="Feng J."/>
            <person name="Huang L."/>
            <person name="Zhang Q."/>
            <person name="Wu J."/>
            <person name="Zhu X."/>
            <person name="Duan Y."/>
            <person name="Xu Z."/>
        </authorList>
    </citation>
    <scope>NUCLEOTIDE SEQUENCE [LARGE SCALE GENOMIC DNA]</scope>
    <source>
        <strain evidence="3 4">YIM90600</strain>
    </source>
</reference>
<name>A0A099D402_9ACTN</name>
<dbReference type="EMBL" id="JPMV01000028">
    <property type="protein sequence ID" value="KGI80666.1"/>
    <property type="molecule type" value="Genomic_DNA"/>
</dbReference>
<evidence type="ECO:0000313" key="5">
    <source>
        <dbReference type="Proteomes" id="UP000215043"/>
    </source>
</evidence>
<protein>
    <submittedName>
        <fullName evidence="2">Uncharacterized protein</fullName>
    </submittedName>
</protein>
<evidence type="ECO:0000313" key="3">
    <source>
        <dbReference type="EMBL" id="KGI80666.1"/>
    </source>
</evidence>
<keyword evidence="4" id="KW-1185">Reference proteome</keyword>
<proteinExistence type="predicted"/>
<organism evidence="2 5">
    <name type="scientific">Actinopolyspora erythraea</name>
    <dbReference type="NCBI Taxonomy" id="414996"/>
    <lineage>
        <taxon>Bacteria</taxon>
        <taxon>Bacillati</taxon>
        <taxon>Actinomycetota</taxon>
        <taxon>Actinomycetes</taxon>
        <taxon>Actinopolysporales</taxon>
        <taxon>Actinopolysporaceae</taxon>
        <taxon>Actinopolyspora</taxon>
    </lineage>
</organism>
<feature type="compositionally biased region" description="Low complexity" evidence="1">
    <location>
        <begin position="1"/>
        <end position="22"/>
    </location>
</feature>
<evidence type="ECO:0000256" key="1">
    <source>
        <dbReference type="SAM" id="MobiDB-lite"/>
    </source>
</evidence>
<evidence type="ECO:0000313" key="4">
    <source>
        <dbReference type="Proteomes" id="UP000029737"/>
    </source>
</evidence>
<gene>
    <name evidence="2" type="ORF">CDG81_13610</name>
    <name evidence="3" type="ORF">IL38_16195</name>
</gene>